<sequence>MTDPALELQAAIVTALKDLNTAAGNGVYDIPPVDQNGTITASYPYITIGSGSLVPIDEECFDRSEYSHQIDVWSDSQGYVEVKTIAGQIRMRLHEQDLTIIGHTVDRMRVDNIAFSRDGGVISRARITLITETQPIL</sequence>
<organism evidence="1 2">
    <name type="scientific">Pseudochrobactrum asaccharolyticum</name>
    <dbReference type="NCBI Taxonomy" id="354351"/>
    <lineage>
        <taxon>Bacteria</taxon>
        <taxon>Pseudomonadati</taxon>
        <taxon>Pseudomonadota</taxon>
        <taxon>Alphaproteobacteria</taxon>
        <taxon>Hyphomicrobiales</taxon>
        <taxon>Brucellaceae</taxon>
        <taxon>Pseudochrobactrum</taxon>
    </lineage>
</organism>
<dbReference type="AlphaFoldDB" id="A0A366DH43"/>
<dbReference type="OrthoDB" id="7630456at2"/>
<dbReference type="EMBL" id="QNRH01000016">
    <property type="protein sequence ID" value="RBO89306.1"/>
    <property type="molecule type" value="Genomic_DNA"/>
</dbReference>
<evidence type="ECO:0000313" key="1">
    <source>
        <dbReference type="EMBL" id="RBO89306.1"/>
    </source>
</evidence>
<accession>A0A366DH43</accession>
<keyword evidence="2" id="KW-1185">Reference proteome</keyword>
<dbReference type="Pfam" id="PF11367">
    <property type="entry name" value="Tail_completion_gp17"/>
    <property type="match status" value="1"/>
</dbReference>
<gene>
    <name evidence="1" type="ORF">DFR47_11634</name>
</gene>
<dbReference type="InterPro" id="IPR021508">
    <property type="entry name" value="Gp17-like"/>
</dbReference>
<proteinExistence type="predicted"/>
<dbReference type="InterPro" id="IPR053745">
    <property type="entry name" value="Viral_Tail_Comp_sf"/>
</dbReference>
<comment type="caution">
    <text evidence="1">The sequence shown here is derived from an EMBL/GenBank/DDBJ whole genome shotgun (WGS) entry which is preliminary data.</text>
</comment>
<protein>
    <submittedName>
        <fullName evidence="1">Uncharacterized protein DUF3168</fullName>
    </submittedName>
</protein>
<evidence type="ECO:0000313" key="2">
    <source>
        <dbReference type="Proteomes" id="UP000252893"/>
    </source>
</evidence>
<dbReference type="Gene3D" id="3.30.2000.30">
    <property type="match status" value="1"/>
</dbReference>
<dbReference type="RefSeq" id="WP_113946414.1">
    <property type="nucleotide sequence ID" value="NZ_JBHEEG010000001.1"/>
</dbReference>
<dbReference type="Proteomes" id="UP000252893">
    <property type="component" value="Unassembled WGS sequence"/>
</dbReference>
<reference evidence="1 2" key="1">
    <citation type="submission" date="2018-06" db="EMBL/GenBank/DDBJ databases">
        <title>Genomic Encyclopedia of Type Strains, Phase IV (KMG-IV): sequencing the most valuable type-strain genomes for metagenomic binning, comparative biology and taxonomic classification.</title>
        <authorList>
            <person name="Goeker M."/>
        </authorList>
    </citation>
    <scope>NUCLEOTIDE SEQUENCE [LARGE SCALE GENOMIC DNA]</scope>
    <source>
        <strain evidence="1 2">DSM 25619</strain>
    </source>
</reference>
<name>A0A366DH43_9HYPH</name>